<dbReference type="NCBIfam" id="NF005596">
    <property type="entry name" value="PRK07328.1"/>
    <property type="match status" value="1"/>
</dbReference>
<keyword evidence="5 8" id="KW-0378">Hydrolase</keyword>
<dbReference type="GeneID" id="45616849"/>
<dbReference type="AlphaFoldDB" id="A0A0S6UCT0"/>
<dbReference type="Pfam" id="PF02811">
    <property type="entry name" value="PHP"/>
    <property type="match status" value="1"/>
</dbReference>
<dbReference type="GO" id="GO:0000105">
    <property type="term" value="P:L-histidine biosynthetic process"/>
    <property type="evidence" value="ECO:0007669"/>
    <property type="project" value="UniProtKB-UniRule"/>
</dbReference>
<dbReference type="NCBIfam" id="TIGR01856">
    <property type="entry name" value="hisJ_fam"/>
    <property type="match status" value="1"/>
</dbReference>
<evidence type="ECO:0000256" key="1">
    <source>
        <dbReference type="ARBA" id="ARBA00004970"/>
    </source>
</evidence>
<dbReference type="EC" id="3.1.3.15" evidence="3 8"/>
<dbReference type="PANTHER" id="PTHR21039:SF0">
    <property type="entry name" value="HISTIDINOL-PHOSPHATASE"/>
    <property type="match status" value="1"/>
</dbReference>
<evidence type="ECO:0000256" key="5">
    <source>
        <dbReference type="ARBA" id="ARBA00022801"/>
    </source>
</evidence>
<evidence type="ECO:0000256" key="8">
    <source>
        <dbReference type="RuleBase" id="RU366003"/>
    </source>
</evidence>
<gene>
    <name evidence="10" type="ORF">MTY_1873</name>
</gene>
<evidence type="ECO:0000256" key="7">
    <source>
        <dbReference type="ARBA" id="ARBA00049158"/>
    </source>
</evidence>
<dbReference type="RefSeq" id="WP_011392336.1">
    <property type="nucleotide sequence ID" value="NZ_DF238840.1"/>
</dbReference>
<comment type="catalytic activity">
    <reaction evidence="7 8">
        <text>L-histidinol phosphate + H2O = L-histidinol + phosphate</text>
        <dbReference type="Rhea" id="RHEA:14465"/>
        <dbReference type="ChEBI" id="CHEBI:15377"/>
        <dbReference type="ChEBI" id="CHEBI:43474"/>
        <dbReference type="ChEBI" id="CHEBI:57699"/>
        <dbReference type="ChEBI" id="CHEBI:57980"/>
        <dbReference type="EC" id="3.1.3.15"/>
    </reaction>
</comment>
<sequence>MPSDYHIHGLAHEGPPHTVERLLPYVEAAREAGLTAMGFADHDRFLEGLDFNVFSELERITGMPVRAGLEVDFRPGRDHRQQLAGRPWDYLIGSVHTVDDWEFDRPGQEGGFAAWDIDELYATYFNLVARAAATGIFQIIGHLDLIKIYGHRPRRPVLELAEPALQAIARSGAALEVNTAGLFKPVGEIYPARELLARAFSLNIPVTIGSDAHAPGEVAREREQARELLRQIGYTCLATFYCREMATEPLL</sequence>
<comment type="pathway">
    <text evidence="1 8">Amino-acid biosynthesis; L-histidine biosynthesis; L-histidine from 5-phospho-alpha-D-ribose 1-diphosphate: step 8/9.</text>
</comment>
<evidence type="ECO:0000256" key="6">
    <source>
        <dbReference type="ARBA" id="ARBA00023102"/>
    </source>
</evidence>
<reference evidence="10" key="1">
    <citation type="journal article" date="2014" name="Gene">
        <title>Genome-guided analysis of transformation efficiency and carbon dioxide assimilation by Moorella thermoacetica Y72.</title>
        <authorList>
            <person name="Tsukahara K."/>
            <person name="Kita A."/>
            <person name="Nakashimada Y."/>
            <person name="Hoshino T."/>
            <person name="Murakami K."/>
        </authorList>
    </citation>
    <scope>NUCLEOTIDE SEQUENCE [LARGE SCALE GENOMIC DNA]</scope>
    <source>
        <strain evidence="10">Y72</strain>
    </source>
</reference>
<evidence type="ECO:0000259" key="9">
    <source>
        <dbReference type="Pfam" id="PF02811"/>
    </source>
</evidence>
<evidence type="ECO:0000256" key="4">
    <source>
        <dbReference type="ARBA" id="ARBA00022605"/>
    </source>
</evidence>
<feature type="domain" description="PHP" evidence="9">
    <location>
        <begin position="16"/>
        <end position="180"/>
    </location>
</feature>
<dbReference type="Proteomes" id="UP000063718">
    <property type="component" value="Unassembled WGS sequence"/>
</dbReference>
<dbReference type="GO" id="GO:0005737">
    <property type="term" value="C:cytoplasm"/>
    <property type="evidence" value="ECO:0007669"/>
    <property type="project" value="TreeGrafter"/>
</dbReference>
<dbReference type="GO" id="GO:0004401">
    <property type="term" value="F:histidinol-phosphatase activity"/>
    <property type="evidence" value="ECO:0007669"/>
    <property type="project" value="UniProtKB-UniRule"/>
</dbReference>
<dbReference type="Gene3D" id="3.20.20.140">
    <property type="entry name" value="Metal-dependent hydrolases"/>
    <property type="match status" value="1"/>
</dbReference>
<dbReference type="InterPro" id="IPR016195">
    <property type="entry name" value="Pol/histidinol_Pase-like"/>
</dbReference>
<evidence type="ECO:0000313" key="10">
    <source>
        <dbReference type="EMBL" id="GAF26533.1"/>
    </source>
</evidence>
<dbReference type="EMBL" id="DF238840">
    <property type="protein sequence ID" value="GAF26533.1"/>
    <property type="molecule type" value="Genomic_DNA"/>
</dbReference>
<dbReference type="UniPathway" id="UPA00031">
    <property type="reaction ID" value="UER00013"/>
</dbReference>
<comment type="similarity">
    <text evidence="2 8">Belongs to the PHP hydrolase family. HisK subfamily.</text>
</comment>
<evidence type="ECO:0000256" key="2">
    <source>
        <dbReference type="ARBA" id="ARBA00009152"/>
    </source>
</evidence>
<organism evidence="10">
    <name type="scientific">Moorella thermoacetica Y72</name>
    <dbReference type="NCBI Taxonomy" id="1325331"/>
    <lineage>
        <taxon>Bacteria</taxon>
        <taxon>Bacillati</taxon>
        <taxon>Bacillota</taxon>
        <taxon>Clostridia</taxon>
        <taxon>Neomoorellales</taxon>
        <taxon>Neomoorellaceae</taxon>
        <taxon>Neomoorella</taxon>
    </lineage>
</organism>
<dbReference type="PANTHER" id="PTHR21039">
    <property type="entry name" value="HISTIDINOL PHOSPHATASE-RELATED"/>
    <property type="match status" value="1"/>
</dbReference>
<protein>
    <recommendedName>
        <fullName evidence="3 8">Histidinol-phosphatase</fullName>
        <shortName evidence="8">HolPase</shortName>
        <ecNumber evidence="3 8">3.1.3.15</ecNumber>
    </recommendedName>
</protein>
<name>A0A0S6UCT0_NEOTH</name>
<proteinExistence type="inferred from homology"/>
<dbReference type="CDD" id="cd12110">
    <property type="entry name" value="PHP_HisPPase_Hisj_like"/>
    <property type="match status" value="1"/>
</dbReference>
<dbReference type="InterPro" id="IPR004013">
    <property type="entry name" value="PHP_dom"/>
</dbReference>
<dbReference type="InterPro" id="IPR010140">
    <property type="entry name" value="Histidinol_P_phosphatase_HisJ"/>
</dbReference>
<evidence type="ECO:0000256" key="3">
    <source>
        <dbReference type="ARBA" id="ARBA00013085"/>
    </source>
</evidence>
<keyword evidence="6 8" id="KW-0368">Histidine biosynthesis</keyword>
<accession>A0A0S6UCT0</accession>
<dbReference type="SUPFAM" id="SSF89550">
    <property type="entry name" value="PHP domain-like"/>
    <property type="match status" value="1"/>
</dbReference>
<keyword evidence="4 8" id="KW-0028">Amino-acid biosynthesis</keyword>